<dbReference type="GO" id="GO:0003677">
    <property type="term" value="F:DNA binding"/>
    <property type="evidence" value="ECO:0007669"/>
    <property type="project" value="UniProtKB-KW"/>
</dbReference>
<evidence type="ECO:0000256" key="1">
    <source>
        <dbReference type="ARBA" id="ARBA00023015"/>
    </source>
</evidence>
<dbReference type="InterPro" id="IPR050679">
    <property type="entry name" value="Bact_HTH_transcr_reg"/>
</dbReference>
<dbReference type="InterPro" id="IPR012702">
    <property type="entry name" value="CP_lyase_PhnF"/>
</dbReference>
<dbReference type="Gene3D" id="1.10.10.10">
    <property type="entry name" value="Winged helix-like DNA-binding domain superfamily/Winged helix DNA-binding domain"/>
    <property type="match status" value="1"/>
</dbReference>
<dbReference type="SUPFAM" id="SSF64288">
    <property type="entry name" value="Chorismate lyase-like"/>
    <property type="match status" value="1"/>
</dbReference>
<evidence type="ECO:0000259" key="4">
    <source>
        <dbReference type="PROSITE" id="PS50949"/>
    </source>
</evidence>
<dbReference type="PANTHER" id="PTHR44846:SF1">
    <property type="entry name" value="MANNOSYL-D-GLYCERATE TRANSPORT_METABOLISM SYSTEM REPRESSOR MNGR-RELATED"/>
    <property type="match status" value="1"/>
</dbReference>
<dbReference type="InterPro" id="IPR036388">
    <property type="entry name" value="WH-like_DNA-bd_sf"/>
</dbReference>
<dbReference type="SMART" id="SM00866">
    <property type="entry name" value="UTRA"/>
    <property type="match status" value="1"/>
</dbReference>
<dbReference type="SMART" id="SM00345">
    <property type="entry name" value="HTH_GNTR"/>
    <property type="match status" value="1"/>
</dbReference>
<evidence type="ECO:0000256" key="2">
    <source>
        <dbReference type="ARBA" id="ARBA00023125"/>
    </source>
</evidence>
<dbReference type="CDD" id="cd07377">
    <property type="entry name" value="WHTH_GntR"/>
    <property type="match status" value="1"/>
</dbReference>
<comment type="caution">
    <text evidence="5">The sequence shown here is derived from an EMBL/GenBank/DDBJ whole genome shotgun (WGS) entry which is preliminary data.</text>
</comment>
<name>A0A506UH84_9HYPH</name>
<keyword evidence="3" id="KW-0804">Transcription</keyword>
<protein>
    <submittedName>
        <fullName evidence="5">Phosphonate metabolism transcriptional regulator PhnF</fullName>
    </submittedName>
</protein>
<dbReference type="EMBL" id="VHLG01000002">
    <property type="protein sequence ID" value="TPW32627.1"/>
    <property type="molecule type" value="Genomic_DNA"/>
</dbReference>
<dbReference type="GO" id="GO:0045892">
    <property type="term" value="P:negative regulation of DNA-templated transcription"/>
    <property type="evidence" value="ECO:0007669"/>
    <property type="project" value="TreeGrafter"/>
</dbReference>
<dbReference type="SUPFAM" id="SSF46785">
    <property type="entry name" value="Winged helix' DNA-binding domain"/>
    <property type="match status" value="1"/>
</dbReference>
<evidence type="ECO:0000313" key="5">
    <source>
        <dbReference type="EMBL" id="TPW32627.1"/>
    </source>
</evidence>
<dbReference type="InterPro" id="IPR028978">
    <property type="entry name" value="Chorismate_lyase_/UTRA_dom_sf"/>
</dbReference>
<dbReference type="AlphaFoldDB" id="A0A506UH84"/>
<feature type="domain" description="HTH gntR-type" evidence="4">
    <location>
        <begin position="13"/>
        <end position="81"/>
    </location>
</feature>
<dbReference type="Pfam" id="PF00392">
    <property type="entry name" value="GntR"/>
    <property type="match status" value="1"/>
</dbReference>
<gene>
    <name evidence="5" type="primary">phnF</name>
    <name evidence="5" type="ORF">FJU08_04820</name>
</gene>
<dbReference type="Proteomes" id="UP000318801">
    <property type="component" value="Unassembled WGS sequence"/>
</dbReference>
<dbReference type="PROSITE" id="PS50949">
    <property type="entry name" value="HTH_GNTR"/>
    <property type="match status" value="1"/>
</dbReference>
<proteinExistence type="predicted"/>
<dbReference type="OrthoDB" id="9800645at2"/>
<dbReference type="NCBIfam" id="TIGR02325">
    <property type="entry name" value="C_P_lyase_phnF"/>
    <property type="match status" value="1"/>
</dbReference>
<dbReference type="PANTHER" id="PTHR44846">
    <property type="entry name" value="MANNOSYL-D-GLYCERATE TRANSPORT/METABOLISM SYSTEM REPRESSOR MNGR-RELATED"/>
    <property type="match status" value="1"/>
</dbReference>
<evidence type="ECO:0000256" key="3">
    <source>
        <dbReference type="ARBA" id="ARBA00023163"/>
    </source>
</evidence>
<dbReference type="InterPro" id="IPR011663">
    <property type="entry name" value="UTRA"/>
</dbReference>
<dbReference type="InterPro" id="IPR036390">
    <property type="entry name" value="WH_DNA-bd_sf"/>
</dbReference>
<keyword evidence="6" id="KW-1185">Reference proteome</keyword>
<sequence>MAGVSALARSNGVALWRQIADLIREEIAAGSFDSTGMVPPEMELAARFAVNRHTVRAALAALAQEGVVRSERGRGTFIARQADFAFPISRRTRFSAGLGDQARVFSGSLLEAARERAPGRVARALDLEDGEEVIRTETVRRADGLALSRATSFFPANRFGGIGDVLADTLSVTAALKRFGVEDYLRRETEVTARHASPEDCAALDLSPGAILLVARSVNTDPDGRPIQYSLTRFAADRVRLTIDAADLE</sequence>
<organism evidence="5 6">
    <name type="scientific">Martelella alba</name>
    <dbReference type="NCBI Taxonomy" id="2590451"/>
    <lineage>
        <taxon>Bacteria</taxon>
        <taxon>Pseudomonadati</taxon>
        <taxon>Pseudomonadota</taxon>
        <taxon>Alphaproteobacteria</taxon>
        <taxon>Hyphomicrobiales</taxon>
        <taxon>Aurantimonadaceae</taxon>
        <taxon>Martelella</taxon>
    </lineage>
</organism>
<dbReference type="RefSeq" id="WP_141148134.1">
    <property type="nucleotide sequence ID" value="NZ_VHLG01000002.1"/>
</dbReference>
<evidence type="ECO:0000313" key="6">
    <source>
        <dbReference type="Proteomes" id="UP000318801"/>
    </source>
</evidence>
<accession>A0A506UH84</accession>
<dbReference type="InterPro" id="IPR000524">
    <property type="entry name" value="Tscrpt_reg_HTH_GntR"/>
</dbReference>
<dbReference type="PRINTS" id="PR00035">
    <property type="entry name" value="HTHGNTR"/>
</dbReference>
<keyword evidence="2" id="KW-0238">DNA-binding</keyword>
<dbReference type="GO" id="GO:0003700">
    <property type="term" value="F:DNA-binding transcription factor activity"/>
    <property type="evidence" value="ECO:0007669"/>
    <property type="project" value="InterPro"/>
</dbReference>
<dbReference type="Pfam" id="PF07702">
    <property type="entry name" value="UTRA"/>
    <property type="match status" value="1"/>
</dbReference>
<keyword evidence="1" id="KW-0805">Transcription regulation</keyword>
<dbReference type="Gene3D" id="3.40.1410.10">
    <property type="entry name" value="Chorismate lyase-like"/>
    <property type="match status" value="1"/>
</dbReference>
<reference evidence="5 6" key="1">
    <citation type="submission" date="2019-06" db="EMBL/GenBank/DDBJ databases">
        <authorList>
            <person name="Li M."/>
        </authorList>
    </citation>
    <scope>NUCLEOTIDE SEQUENCE [LARGE SCALE GENOMIC DNA]</scope>
    <source>
        <strain evidence="5 6">BGMRC2036</strain>
    </source>
</reference>